<reference evidence="13" key="1">
    <citation type="submission" date="2019-12" db="EMBL/GenBank/DDBJ databases">
        <title>Comparative genomics gives insights into the taxonomy of the Azoarcus-Aromatoleum group and reveals separate origins of nif in the plant-associated Azoarcus and non-plant-associated Aromatoleum sub-groups.</title>
        <authorList>
            <person name="Lafos M."/>
            <person name="Maluk M."/>
            <person name="Batista M."/>
            <person name="Junghare M."/>
            <person name="Carmona M."/>
            <person name="Faoro H."/>
            <person name="Cruz L.M."/>
            <person name="Battistoni F."/>
            <person name="De Souza E."/>
            <person name="Pedrosa F."/>
            <person name="Chen W.-M."/>
            <person name="Poole P.S."/>
            <person name="Dixon R.A."/>
            <person name="James E.K."/>
        </authorList>
    </citation>
    <scope>NUCLEOTIDE SEQUENCE</scope>
    <source>
        <strain evidence="13">NSC3</strain>
    </source>
</reference>
<comment type="caution">
    <text evidence="13">The sequence shown here is derived from an EMBL/GenBank/DDBJ whole genome shotgun (WGS) entry which is preliminary data.</text>
</comment>
<dbReference type="SUPFAM" id="SSF90123">
    <property type="entry name" value="ABC transporter transmembrane region"/>
    <property type="match status" value="1"/>
</dbReference>
<dbReference type="Gene3D" id="3.40.50.300">
    <property type="entry name" value="P-loop containing nucleotide triphosphate hydrolases"/>
    <property type="match status" value="1"/>
</dbReference>
<evidence type="ECO:0000256" key="3">
    <source>
        <dbReference type="ARBA" id="ARBA00022475"/>
    </source>
</evidence>
<dbReference type="InterPro" id="IPR039421">
    <property type="entry name" value="Type_1_exporter"/>
</dbReference>
<dbReference type="GO" id="GO:0006869">
    <property type="term" value="P:lipid transport"/>
    <property type="evidence" value="ECO:0007669"/>
    <property type="project" value="UniProtKB-KW"/>
</dbReference>
<evidence type="ECO:0000259" key="11">
    <source>
        <dbReference type="PROSITE" id="PS50893"/>
    </source>
</evidence>
<evidence type="ECO:0000256" key="1">
    <source>
        <dbReference type="ARBA" id="ARBA00004651"/>
    </source>
</evidence>
<dbReference type="InterPro" id="IPR017871">
    <property type="entry name" value="ABC_transporter-like_CS"/>
</dbReference>
<dbReference type="InterPro" id="IPR003593">
    <property type="entry name" value="AAA+_ATPase"/>
</dbReference>
<dbReference type="InterPro" id="IPR027417">
    <property type="entry name" value="P-loop_NTPase"/>
</dbReference>
<keyword evidence="6 13" id="KW-0067">ATP-binding</keyword>
<evidence type="ECO:0000256" key="2">
    <source>
        <dbReference type="ARBA" id="ARBA00022448"/>
    </source>
</evidence>
<dbReference type="PROSITE" id="PS00211">
    <property type="entry name" value="ABC_TRANSPORTER_1"/>
    <property type="match status" value="1"/>
</dbReference>
<dbReference type="PROSITE" id="PS50929">
    <property type="entry name" value="ABC_TM1F"/>
    <property type="match status" value="1"/>
</dbReference>
<evidence type="ECO:0000256" key="6">
    <source>
        <dbReference type="ARBA" id="ARBA00022840"/>
    </source>
</evidence>
<keyword evidence="14" id="KW-1185">Reference proteome</keyword>
<keyword evidence="4 10" id="KW-0812">Transmembrane</keyword>
<feature type="transmembrane region" description="Helical" evidence="10">
    <location>
        <begin position="24"/>
        <end position="45"/>
    </location>
</feature>
<keyword evidence="3" id="KW-1003">Cell membrane</keyword>
<evidence type="ECO:0000256" key="4">
    <source>
        <dbReference type="ARBA" id="ARBA00022692"/>
    </source>
</evidence>
<feature type="domain" description="ABC transmembrane type-1" evidence="12">
    <location>
        <begin position="25"/>
        <end position="308"/>
    </location>
</feature>
<evidence type="ECO:0000256" key="5">
    <source>
        <dbReference type="ARBA" id="ARBA00022741"/>
    </source>
</evidence>
<evidence type="ECO:0000313" key="14">
    <source>
        <dbReference type="Proteomes" id="UP000599523"/>
    </source>
</evidence>
<dbReference type="SUPFAM" id="SSF52540">
    <property type="entry name" value="P-loop containing nucleoside triphosphate hydrolases"/>
    <property type="match status" value="1"/>
</dbReference>
<dbReference type="GO" id="GO:0005524">
    <property type="term" value="F:ATP binding"/>
    <property type="evidence" value="ECO:0007669"/>
    <property type="project" value="UniProtKB-KW"/>
</dbReference>
<evidence type="ECO:0000256" key="8">
    <source>
        <dbReference type="ARBA" id="ARBA00023055"/>
    </source>
</evidence>
<feature type="transmembrane region" description="Helical" evidence="10">
    <location>
        <begin position="65"/>
        <end position="86"/>
    </location>
</feature>
<dbReference type="InterPro" id="IPR003439">
    <property type="entry name" value="ABC_transporter-like_ATP-bd"/>
</dbReference>
<keyword evidence="8" id="KW-0445">Lipid transport</keyword>
<dbReference type="InterPro" id="IPR036640">
    <property type="entry name" value="ABC1_TM_sf"/>
</dbReference>
<dbReference type="AlphaFoldDB" id="A0A972J8W1"/>
<gene>
    <name evidence="13" type="ORF">GPA21_14490</name>
</gene>
<sequence>MTDCTHPSPWRVLLGLLHDERGPLLAAVSVTAVAALFELLPYWLLYQSIVLVLSGTQVADGLLRLAGWMAVALVAKYGLYSFAYYLSHRAAYQVLANLRRDLARRLVWAPLTWLQGYSSGELKKIIMQDVERLEQFIAHHSVECMAALAGPLFVALFLLWLDWRLALAALAVVPLAAQTQCLFMRGMGDRIGDFDQAVGELSGTTVEYVRNIPVMKAFRQEAGSFLRMRSVLDRYQGLVTAVIRRTIPGWSVFTVLLSANIFFILPTGVWLVGQGALSLPDLILAVMLGTGMLKPLFKVARLSSEIREILGGVRRIAPFLAWSPPDRRSPAALAATPGVSFDAISFAYDDTPVLHDLSFELPPGKLTAMVGPSGAGKSTVAHLLGGLARPQQGTIRLDGISLDTLDEAQRASLVSVATQEAFLFRGTLMENLKLACPEADEATVRQAARVAQADAFISALPEGYDTRVGERGVRLSGGERQRIAIARALLADSPVLVLDEATAFADSLTERAFYKALHEAYPHKTLLVIAHRLYTIEQADQVLVMESGRLVDAGRHVELLARCELYRRLWHRQSVGESWTIGEEELLDAGVS</sequence>
<accession>A0A972J8W1</accession>
<evidence type="ECO:0000259" key="12">
    <source>
        <dbReference type="PROSITE" id="PS50929"/>
    </source>
</evidence>
<keyword evidence="5" id="KW-0547">Nucleotide-binding</keyword>
<name>A0A972J8W1_9RHOO</name>
<feature type="transmembrane region" description="Helical" evidence="10">
    <location>
        <begin position="250"/>
        <end position="271"/>
    </location>
</feature>
<evidence type="ECO:0000256" key="10">
    <source>
        <dbReference type="SAM" id="Phobius"/>
    </source>
</evidence>
<dbReference type="GO" id="GO:0016887">
    <property type="term" value="F:ATP hydrolysis activity"/>
    <property type="evidence" value="ECO:0007669"/>
    <property type="project" value="InterPro"/>
</dbReference>
<dbReference type="RefSeq" id="WP_168988848.1">
    <property type="nucleotide sequence ID" value="NZ_CAWPHM010000328.1"/>
</dbReference>
<dbReference type="PANTHER" id="PTHR43394">
    <property type="entry name" value="ATP-DEPENDENT PERMEASE MDL1, MITOCHONDRIAL"/>
    <property type="match status" value="1"/>
</dbReference>
<comment type="subcellular location">
    <subcellularLocation>
        <location evidence="1">Cell membrane</location>
        <topology evidence="1">Multi-pass membrane protein</topology>
    </subcellularLocation>
</comment>
<dbReference type="SMART" id="SM00382">
    <property type="entry name" value="AAA"/>
    <property type="match status" value="1"/>
</dbReference>
<dbReference type="PROSITE" id="PS50893">
    <property type="entry name" value="ABC_TRANSPORTER_2"/>
    <property type="match status" value="1"/>
</dbReference>
<keyword evidence="7 10" id="KW-1133">Transmembrane helix</keyword>
<dbReference type="Pfam" id="PF00005">
    <property type="entry name" value="ABC_tran"/>
    <property type="match status" value="1"/>
</dbReference>
<feature type="domain" description="ABC transporter" evidence="11">
    <location>
        <begin position="339"/>
        <end position="572"/>
    </location>
</feature>
<dbReference type="Pfam" id="PF00664">
    <property type="entry name" value="ABC_membrane"/>
    <property type="match status" value="1"/>
</dbReference>
<dbReference type="PANTHER" id="PTHR43394:SF1">
    <property type="entry name" value="ATP-BINDING CASSETTE SUB-FAMILY B MEMBER 10, MITOCHONDRIAL"/>
    <property type="match status" value="1"/>
</dbReference>
<dbReference type="GO" id="GO:0015421">
    <property type="term" value="F:ABC-type oligopeptide transporter activity"/>
    <property type="evidence" value="ECO:0007669"/>
    <property type="project" value="TreeGrafter"/>
</dbReference>
<evidence type="ECO:0000256" key="7">
    <source>
        <dbReference type="ARBA" id="ARBA00022989"/>
    </source>
</evidence>
<evidence type="ECO:0000256" key="9">
    <source>
        <dbReference type="ARBA" id="ARBA00023136"/>
    </source>
</evidence>
<dbReference type="EMBL" id="WTVM01000098">
    <property type="protein sequence ID" value="NMG04164.1"/>
    <property type="molecule type" value="Genomic_DNA"/>
</dbReference>
<keyword evidence="9 10" id="KW-0472">Membrane</keyword>
<dbReference type="Gene3D" id="1.20.1560.10">
    <property type="entry name" value="ABC transporter type 1, transmembrane domain"/>
    <property type="match status" value="1"/>
</dbReference>
<organism evidence="13 14">
    <name type="scientific">Azoarcus taiwanensis</name>
    <dbReference type="NCBI Taxonomy" id="666964"/>
    <lineage>
        <taxon>Bacteria</taxon>
        <taxon>Pseudomonadati</taxon>
        <taxon>Pseudomonadota</taxon>
        <taxon>Betaproteobacteria</taxon>
        <taxon>Rhodocyclales</taxon>
        <taxon>Zoogloeaceae</taxon>
        <taxon>Azoarcus</taxon>
    </lineage>
</organism>
<protein>
    <submittedName>
        <fullName evidence="13">ATP-binding cassette domain-containing protein</fullName>
    </submittedName>
</protein>
<proteinExistence type="predicted"/>
<dbReference type="GO" id="GO:0005886">
    <property type="term" value="C:plasma membrane"/>
    <property type="evidence" value="ECO:0007669"/>
    <property type="project" value="UniProtKB-SubCell"/>
</dbReference>
<dbReference type="Proteomes" id="UP000599523">
    <property type="component" value="Unassembled WGS sequence"/>
</dbReference>
<dbReference type="CDD" id="cd07346">
    <property type="entry name" value="ABC_6TM_exporters"/>
    <property type="match status" value="1"/>
</dbReference>
<evidence type="ECO:0000313" key="13">
    <source>
        <dbReference type="EMBL" id="NMG04164.1"/>
    </source>
</evidence>
<dbReference type="InterPro" id="IPR011527">
    <property type="entry name" value="ABC1_TM_dom"/>
</dbReference>
<dbReference type="FunFam" id="3.40.50.300:FF:000221">
    <property type="entry name" value="Multidrug ABC transporter ATP-binding protein"/>
    <property type="match status" value="1"/>
</dbReference>
<keyword evidence="2" id="KW-0813">Transport</keyword>